<dbReference type="Proteomes" id="UP000006873">
    <property type="component" value="Chromosome"/>
</dbReference>
<proteinExistence type="predicted"/>
<evidence type="ECO:0000313" key="1">
    <source>
        <dbReference type="EMBL" id="ADO36973.1"/>
    </source>
</evidence>
<accession>E3GDP3</accession>
<dbReference type="KEGG" id="elm:ELI_1990"/>
<dbReference type="AlphaFoldDB" id="E3GDP3"/>
<organism evidence="1 2">
    <name type="scientific">Eubacterium callanderi</name>
    <dbReference type="NCBI Taxonomy" id="53442"/>
    <lineage>
        <taxon>Bacteria</taxon>
        <taxon>Bacillati</taxon>
        <taxon>Bacillota</taxon>
        <taxon>Clostridia</taxon>
        <taxon>Eubacteriales</taxon>
        <taxon>Eubacteriaceae</taxon>
        <taxon>Eubacterium</taxon>
    </lineage>
</organism>
<name>E3GDP3_9FIRM</name>
<keyword evidence="2" id="KW-1185">Reference proteome</keyword>
<gene>
    <name evidence="1" type="ordered locus">ELI_1990</name>
</gene>
<protein>
    <submittedName>
        <fullName evidence="1">Uncharacterized protein</fullName>
    </submittedName>
</protein>
<dbReference type="EMBL" id="CP002273">
    <property type="protein sequence ID" value="ADO36973.1"/>
    <property type="molecule type" value="Genomic_DNA"/>
</dbReference>
<sequence>MIWRFCLTLNTIAQKSKRFPDFKKNLKILLNTKNTIVFLYSFYKSVV</sequence>
<evidence type="ECO:0000313" key="2">
    <source>
        <dbReference type="Proteomes" id="UP000006873"/>
    </source>
</evidence>
<reference key="1">
    <citation type="submission" date="2010-09" db="EMBL/GenBank/DDBJ databases">
        <authorList>
            <person name="Roh H."/>
            <person name="Ko H.-J."/>
            <person name="Kim D."/>
            <person name="Choi D.G."/>
            <person name="Park S."/>
            <person name="Kim S."/>
            <person name="Kim K.H."/>
            <person name="Chang I.S."/>
            <person name="Choi I.-G."/>
        </authorList>
    </citation>
    <scope>NUCLEOTIDE SEQUENCE</scope>
    <source>
        <strain>KIST612</strain>
    </source>
</reference>
<dbReference type="HOGENOM" id="CLU_3168211_0_0_9"/>
<reference evidence="1 2" key="2">
    <citation type="journal article" date="2011" name="J. Bacteriol.">
        <title>Complete genome sequence of a carbon monoxide-utilizing acetogen, Eubacterium limosum KIST612.</title>
        <authorList>
            <person name="Roh H."/>
            <person name="Ko H.J."/>
            <person name="Kim D."/>
            <person name="Choi D.G."/>
            <person name="Park S."/>
            <person name="Kim S."/>
            <person name="Chang I.S."/>
            <person name="Choi I.G."/>
        </authorList>
    </citation>
    <scope>NUCLEOTIDE SEQUENCE [LARGE SCALE GENOMIC DNA]</scope>
    <source>
        <strain evidence="1 2">KIST612</strain>
    </source>
</reference>